<organism evidence="2 3">
    <name type="scientific">Cherax quadricarinatus</name>
    <name type="common">Australian red claw crayfish</name>
    <dbReference type="NCBI Taxonomy" id="27406"/>
    <lineage>
        <taxon>Eukaryota</taxon>
        <taxon>Metazoa</taxon>
        <taxon>Ecdysozoa</taxon>
        <taxon>Arthropoda</taxon>
        <taxon>Crustacea</taxon>
        <taxon>Multicrustacea</taxon>
        <taxon>Malacostraca</taxon>
        <taxon>Eumalacostraca</taxon>
        <taxon>Eucarida</taxon>
        <taxon>Decapoda</taxon>
        <taxon>Pleocyemata</taxon>
        <taxon>Astacidea</taxon>
        <taxon>Parastacoidea</taxon>
        <taxon>Parastacidae</taxon>
        <taxon>Cherax</taxon>
    </lineage>
</organism>
<dbReference type="Gene3D" id="3.40.50.1820">
    <property type="entry name" value="alpha/beta hydrolase"/>
    <property type="match status" value="1"/>
</dbReference>
<dbReference type="GO" id="GO:0005789">
    <property type="term" value="C:endoplasmic reticulum membrane"/>
    <property type="evidence" value="ECO:0007669"/>
    <property type="project" value="TreeGrafter"/>
</dbReference>
<feature type="domain" description="AB hydrolase-1" evidence="1">
    <location>
        <begin position="126"/>
        <end position="232"/>
    </location>
</feature>
<dbReference type="Pfam" id="PF00561">
    <property type="entry name" value="Abhydrolase_1"/>
    <property type="match status" value="1"/>
</dbReference>
<name>A0AAW0YDT2_CHEQU</name>
<dbReference type="InterPro" id="IPR029058">
    <property type="entry name" value="AB_hydrolase_fold"/>
</dbReference>
<dbReference type="SUPFAM" id="SSF53474">
    <property type="entry name" value="alpha/beta-Hydrolases"/>
    <property type="match status" value="1"/>
</dbReference>
<dbReference type="GO" id="GO:0004622">
    <property type="term" value="F:phosphatidylcholine lysophospholipase activity"/>
    <property type="evidence" value="ECO:0007669"/>
    <property type="project" value="TreeGrafter"/>
</dbReference>
<proteinExistence type="predicted"/>
<dbReference type="PANTHER" id="PTHR12277">
    <property type="entry name" value="ALPHA/BETA HYDROLASE DOMAIN-CONTAINING PROTEIN"/>
    <property type="match status" value="1"/>
</dbReference>
<evidence type="ECO:0000313" key="2">
    <source>
        <dbReference type="EMBL" id="KAK8748424.1"/>
    </source>
</evidence>
<sequence>MIKRLLYLLFLISLWLGGIALKSVIVGAILTLFVVYFIIPLVFHYSPALQRHIVFLNFVNLPKGVDYNVPDKEDLPGTRNFYLQTDKKVKVGVWHILPESLISSIPKEESSDQVAWFEKSLCDERPVVLYLHGNTSSRATAHRIELYKVLRKMDYHVIAFDYRGYADSSPVQPNEPGVVHDAKIVYRYLRERIGSSPLFVWGHSLGTGVSTHAVGDLCLEGDHPAALVLESPFNNIKDEIKFHPLSSIFRKMPKFEWLFLNPLAKSGIDFRSDDHIAHVQAPVLILHAEDDLVVPYTLGRKLYETAQRVRPKNAPTVKFVGFAAKCGYSHKYICRAPELPEILREFFDEAVKANN</sequence>
<accession>A0AAW0YDT2</accession>
<reference evidence="2 3" key="1">
    <citation type="journal article" date="2024" name="BMC Genomics">
        <title>Genome assembly of redclaw crayfish (Cherax quadricarinatus) provides insights into its immune adaptation and hypoxia tolerance.</title>
        <authorList>
            <person name="Liu Z."/>
            <person name="Zheng J."/>
            <person name="Li H."/>
            <person name="Fang K."/>
            <person name="Wang S."/>
            <person name="He J."/>
            <person name="Zhou D."/>
            <person name="Weng S."/>
            <person name="Chi M."/>
            <person name="Gu Z."/>
            <person name="He J."/>
            <person name="Li F."/>
            <person name="Wang M."/>
        </authorList>
    </citation>
    <scope>NUCLEOTIDE SEQUENCE [LARGE SCALE GENOMIC DNA]</scope>
    <source>
        <strain evidence="2">ZL_2023a</strain>
    </source>
</reference>
<gene>
    <name evidence="2" type="ORF">OTU49_016135</name>
</gene>
<dbReference type="Proteomes" id="UP001445076">
    <property type="component" value="Unassembled WGS sequence"/>
</dbReference>
<comment type="caution">
    <text evidence="2">The sequence shown here is derived from an EMBL/GenBank/DDBJ whole genome shotgun (WGS) entry which is preliminary data.</text>
</comment>
<dbReference type="PANTHER" id="PTHR12277:SF194">
    <property type="entry name" value="FI04476P"/>
    <property type="match status" value="1"/>
</dbReference>
<dbReference type="InterPro" id="IPR000073">
    <property type="entry name" value="AB_hydrolase_1"/>
</dbReference>
<evidence type="ECO:0000313" key="3">
    <source>
        <dbReference type="Proteomes" id="UP001445076"/>
    </source>
</evidence>
<evidence type="ECO:0000259" key="1">
    <source>
        <dbReference type="Pfam" id="PF00561"/>
    </source>
</evidence>
<dbReference type="GO" id="GO:0052651">
    <property type="term" value="P:monoacylglycerol catabolic process"/>
    <property type="evidence" value="ECO:0007669"/>
    <property type="project" value="TreeGrafter"/>
</dbReference>
<dbReference type="GO" id="GO:0006660">
    <property type="term" value="P:phosphatidylserine catabolic process"/>
    <property type="evidence" value="ECO:0007669"/>
    <property type="project" value="TreeGrafter"/>
</dbReference>
<keyword evidence="3" id="KW-1185">Reference proteome</keyword>
<dbReference type="AlphaFoldDB" id="A0AAW0YDT2"/>
<dbReference type="GO" id="GO:0047372">
    <property type="term" value="F:monoacylglycerol lipase activity"/>
    <property type="evidence" value="ECO:0007669"/>
    <property type="project" value="TreeGrafter"/>
</dbReference>
<dbReference type="EMBL" id="JARKIK010000012">
    <property type="protein sequence ID" value="KAK8748424.1"/>
    <property type="molecule type" value="Genomic_DNA"/>
</dbReference>
<protein>
    <recommendedName>
        <fullName evidence="1">AB hydrolase-1 domain-containing protein</fullName>
    </recommendedName>
</protein>